<dbReference type="SUPFAM" id="SSF140924">
    <property type="entry name" value="Duffy binding domain-like"/>
    <property type="match status" value="4"/>
</dbReference>
<feature type="compositionally biased region" description="Low complexity" evidence="1">
    <location>
        <begin position="926"/>
        <end position="937"/>
    </location>
</feature>
<feature type="region of interest" description="Disordered" evidence="1">
    <location>
        <begin position="47"/>
        <end position="71"/>
    </location>
</feature>
<dbReference type="InterPro" id="IPR054595">
    <property type="entry name" value="DBL_C"/>
</dbReference>
<feature type="domain" description="Duffy-antigen binding" evidence="3">
    <location>
        <begin position="1108"/>
        <end position="1246"/>
    </location>
</feature>
<evidence type="ECO:0000313" key="10">
    <source>
        <dbReference type="Proteomes" id="UP000240500"/>
    </source>
</evidence>
<reference evidence="9 10" key="1">
    <citation type="submission" date="2016-09" db="EMBL/GenBank/DDBJ databases">
        <authorList>
            <consortium name="Pathogen Informatics"/>
        </authorList>
    </citation>
    <scope>NUCLEOTIDE SEQUENCE [LARGE SCALE GENOMIC DNA]</scope>
</reference>
<feature type="compositionally biased region" description="Polar residues" evidence="1">
    <location>
        <begin position="2041"/>
        <end position="2076"/>
    </location>
</feature>
<dbReference type="VEuPathDB" id="PlasmoDB:PRG01_0017200"/>
<dbReference type="InterPro" id="IPR042202">
    <property type="entry name" value="Duffy-ag-bd_sf"/>
</dbReference>
<feature type="domain" description="PfEMP1 CIDRalpha1" evidence="7">
    <location>
        <begin position="514"/>
        <end position="569"/>
    </location>
</feature>
<evidence type="ECO:0000259" key="4">
    <source>
        <dbReference type="Pfam" id="PF15445"/>
    </source>
</evidence>
<evidence type="ECO:0000259" key="5">
    <source>
        <dbReference type="Pfam" id="PF15447"/>
    </source>
</evidence>
<feature type="region of interest" description="Disordered" evidence="1">
    <location>
        <begin position="2112"/>
        <end position="2184"/>
    </location>
</feature>
<feature type="domain" description="Plasmodium falciparum erythrocyte membrane protein 1 acidic terminal segment" evidence="4">
    <location>
        <begin position="2063"/>
        <end position="2129"/>
    </location>
</feature>
<dbReference type="EMBL" id="OFAE01000005">
    <property type="protein sequence ID" value="SOV83935.1"/>
    <property type="molecule type" value="Genomic_DNA"/>
</dbReference>
<feature type="compositionally biased region" description="Low complexity" evidence="1">
    <location>
        <begin position="896"/>
        <end position="911"/>
    </location>
</feature>
<organism evidence="9 10">
    <name type="scientific">Plasmodium reichenowi</name>
    <dbReference type="NCBI Taxonomy" id="5854"/>
    <lineage>
        <taxon>Eukaryota</taxon>
        <taxon>Sar</taxon>
        <taxon>Alveolata</taxon>
        <taxon>Apicomplexa</taxon>
        <taxon>Aconoidasida</taxon>
        <taxon>Haemosporida</taxon>
        <taxon>Plasmodiidae</taxon>
        <taxon>Plasmodium</taxon>
        <taxon>Plasmodium (Laverania)</taxon>
    </lineage>
</organism>
<feature type="domain" description="Plasmodium falciparum erythrocyte membrane protein-1 N-terminal segment" evidence="5">
    <location>
        <begin position="16"/>
        <end position="51"/>
    </location>
</feature>
<dbReference type="Pfam" id="PF03011">
    <property type="entry name" value="PFEMP"/>
    <property type="match status" value="2"/>
</dbReference>
<feature type="compositionally biased region" description="Low complexity" evidence="1">
    <location>
        <begin position="1995"/>
        <end position="2008"/>
    </location>
</feature>
<dbReference type="InterPro" id="IPR041480">
    <property type="entry name" value="CIDR1_gamma"/>
</dbReference>
<feature type="compositionally biased region" description="Basic and acidic residues" evidence="1">
    <location>
        <begin position="1751"/>
        <end position="1770"/>
    </location>
</feature>
<proteinExistence type="predicted"/>
<feature type="compositionally biased region" description="Low complexity" evidence="1">
    <location>
        <begin position="1093"/>
        <end position="1107"/>
    </location>
</feature>
<feature type="domain" description="Duffy-binding-like" evidence="2">
    <location>
        <begin position="1554"/>
        <end position="1706"/>
    </location>
</feature>
<evidence type="ECO:0000313" key="9">
    <source>
        <dbReference type="EMBL" id="SOV83935.1"/>
    </source>
</evidence>
<feature type="domain" description="Duffy-binding-like" evidence="8">
    <location>
        <begin position="1303"/>
        <end position="1442"/>
    </location>
</feature>
<feature type="domain" description="Duffy-binding-like" evidence="2">
    <location>
        <begin position="582"/>
        <end position="725"/>
    </location>
</feature>
<feature type="compositionally biased region" description="Low complexity" evidence="1">
    <location>
        <begin position="1197"/>
        <end position="1210"/>
    </location>
</feature>
<protein>
    <submittedName>
        <fullName evidence="9">Erythrocyte membrane protein 1, PfEMP1, putative</fullName>
    </submittedName>
</protein>
<feature type="domain" description="Duffy-binding-like" evidence="8">
    <location>
        <begin position="307"/>
        <end position="470"/>
    </location>
</feature>
<dbReference type="InterPro" id="IPR044932">
    <property type="entry name" value="PfEMP1_ATS_sf"/>
</dbReference>
<feature type="region of interest" description="Disordered" evidence="1">
    <location>
        <begin position="2032"/>
        <end position="2083"/>
    </location>
</feature>
<feature type="compositionally biased region" description="Polar residues" evidence="1">
    <location>
        <begin position="1080"/>
        <end position="1092"/>
    </location>
</feature>
<accession>A0A2P9DSG3</accession>
<feature type="domain" description="Cysteine-rich interdomain region 1 gamma" evidence="6">
    <location>
        <begin position="1483"/>
        <end position="1537"/>
    </location>
</feature>
<dbReference type="InterPro" id="IPR004258">
    <property type="entry name" value="DBL"/>
</dbReference>
<dbReference type="Gene3D" id="1.20.58.1930">
    <property type="match status" value="2"/>
</dbReference>
<feature type="region of interest" description="Disordered" evidence="1">
    <location>
        <begin position="889"/>
        <end position="944"/>
    </location>
</feature>
<feature type="domain" description="Plasmodium falciparum erythrocyte membrane protein 1 acidic terminal segment" evidence="4">
    <location>
        <begin position="1835"/>
        <end position="2058"/>
    </location>
</feature>
<dbReference type="Pfam" id="PF15445">
    <property type="entry name" value="ATS"/>
    <property type="match status" value="3"/>
</dbReference>
<feature type="region of interest" description="Disordered" evidence="1">
    <location>
        <begin position="1176"/>
        <end position="1211"/>
    </location>
</feature>
<feature type="compositionally biased region" description="Polar residues" evidence="1">
    <location>
        <begin position="1180"/>
        <end position="1191"/>
    </location>
</feature>
<dbReference type="Gene3D" id="1.10.1900.40">
    <property type="entry name" value="Acidic terminal segments, variant surface antigen of PfEMP1"/>
    <property type="match status" value="2"/>
</dbReference>
<feature type="compositionally biased region" description="Polar residues" evidence="1">
    <location>
        <begin position="2169"/>
        <end position="2182"/>
    </location>
</feature>
<dbReference type="InterPro" id="IPR049158">
    <property type="entry name" value="PfEMP1_CIDRalpha1_dom"/>
</dbReference>
<dbReference type="Proteomes" id="UP000240500">
    <property type="component" value="Unassembled WGS sequence"/>
</dbReference>
<feature type="compositionally biased region" description="Low complexity" evidence="1">
    <location>
        <begin position="827"/>
        <end position="841"/>
    </location>
</feature>
<dbReference type="Gene3D" id="1.20.1310.20">
    <property type="entry name" value="Duffy-antigen binding domain"/>
    <property type="match status" value="2"/>
</dbReference>
<evidence type="ECO:0000256" key="1">
    <source>
        <dbReference type="SAM" id="MobiDB-lite"/>
    </source>
</evidence>
<dbReference type="Pfam" id="PF21807">
    <property type="entry name" value="PfEMP1_CIDRalpha1_dom"/>
    <property type="match status" value="1"/>
</dbReference>
<feature type="compositionally biased region" description="Acidic residues" evidence="1">
    <location>
        <begin position="1727"/>
        <end position="1739"/>
    </location>
</feature>
<feature type="region of interest" description="Disordered" evidence="1">
    <location>
        <begin position="827"/>
        <end position="863"/>
    </location>
</feature>
<dbReference type="Pfam" id="PF22672">
    <property type="entry name" value="DBL_C"/>
    <property type="match status" value="2"/>
</dbReference>
<feature type="domain" description="Duffy-antigen binding" evidence="3">
    <location>
        <begin position="116"/>
        <end position="303"/>
    </location>
</feature>
<feature type="compositionally biased region" description="Polar residues" evidence="1">
    <location>
        <begin position="1702"/>
        <end position="1719"/>
    </location>
</feature>
<feature type="compositionally biased region" description="Low complexity" evidence="1">
    <location>
        <begin position="1955"/>
        <end position="1970"/>
    </location>
</feature>
<feature type="region of interest" description="Disordered" evidence="1">
    <location>
        <begin position="714"/>
        <end position="781"/>
    </location>
</feature>
<evidence type="ECO:0000259" key="3">
    <source>
        <dbReference type="Pfam" id="PF05424"/>
    </source>
</evidence>
<dbReference type="Gene3D" id="1.20.58.830">
    <property type="match status" value="2"/>
</dbReference>
<dbReference type="FunFam" id="1.20.58.1930:FF:000001">
    <property type="entry name" value="Erythrocyte membrane protein 1, PfEMP1"/>
    <property type="match status" value="1"/>
</dbReference>
<evidence type="ECO:0000259" key="7">
    <source>
        <dbReference type="Pfam" id="PF21807"/>
    </source>
</evidence>
<feature type="region of interest" description="Disordered" evidence="1">
    <location>
        <begin position="1698"/>
        <end position="1826"/>
    </location>
</feature>
<dbReference type="Pfam" id="PF15447">
    <property type="entry name" value="NTS"/>
    <property type="match status" value="1"/>
</dbReference>
<dbReference type="GO" id="GO:0016020">
    <property type="term" value="C:membrane"/>
    <property type="evidence" value="ECO:0007669"/>
    <property type="project" value="InterPro"/>
</dbReference>
<dbReference type="Pfam" id="PF05424">
    <property type="entry name" value="Duffy_binding"/>
    <property type="match status" value="3"/>
</dbReference>
<feature type="compositionally biased region" description="Basic and acidic residues" evidence="1">
    <location>
        <begin position="716"/>
        <end position="725"/>
    </location>
</feature>
<dbReference type="InterPro" id="IPR029211">
    <property type="entry name" value="PfEMP1_ATS"/>
</dbReference>
<dbReference type="InterPro" id="IPR029210">
    <property type="entry name" value="PfEMP1_NTS"/>
</dbReference>
<dbReference type="VEuPathDB" id="PlasmoDB:PRCDC_0001600"/>
<gene>
    <name evidence="9" type="ORF">PRG01_0017200</name>
</gene>
<dbReference type="InterPro" id="IPR008602">
    <property type="entry name" value="Duffy-antigen-binding"/>
</dbReference>
<feature type="region of interest" description="Disordered" evidence="1">
    <location>
        <begin position="1952"/>
        <end position="2010"/>
    </location>
</feature>
<evidence type="ECO:0000259" key="2">
    <source>
        <dbReference type="Pfam" id="PF03011"/>
    </source>
</evidence>
<evidence type="ECO:0000259" key="8">
    <source>
        <dbReference type="Pfam" id="PF22672"/>
    </source>
</evidence>
<feature type="compositionally biased region" description="Polar residues" evidence="1">
    <location>
        <begin position="1971"/>
        <end position="1994"/>
    </location>
</feature>
<dbReference type="Pfam" id="PF18562">
    <property type="entry name" value="CIDR1_gamma"/>
    <property type="match status" value="1"/>
</dbReference>
<feature type="domain" description="Plasmodium falciparum erythrocyte membrane protein 1 acidic terminal segment" evidence="4">
    <location>
        <begin position="2173"/>
        <end position="2409"/>
    </location>
</feature>
<dbReference type="GO" id="GO:0046789">
    <property type="term" value="F:host cell surface receptor binding"/>
    <property type="evidence" value="ECO:0007669"/>
    <property type="project" value="InterPro"/>
</dbReference>
<name>A0A2P9DSG3_PLARE</name>
<sequence length="2409" mass="271361">MGPAAAATPKYYQASSVKELFDMIGQTVHKLVEKEAKKYVSELHGKLPNATYPKDKNPTGSTENDPCKLDHTKHTNVTTGWDKEFPCGKEKVERFSEVHGGECDRRKVEGNKGREGACAPFRRLKLCHTNLEHIDPQKITTHNLLVDVCQAAKYEGSSISQNYGKYHTDSTGSPICTVLARSFADIGDIIRGKDLYLGDKEEKDRLQKKLKQYFGKIHANVTNNNEVLKARYGSDGDNYYKLREDWWVHNRERIWYALTCEAPKEAKYTEVNADGSITLSARGQCRSVAHVPTNFDYVPQYLRWLHEWAEDFCRKKKKYVDMVKTNCGGKNNRGEPIYCDRDGFDCTRTIRKIGNYARGEDCPKCPFGCRFYEKWIDNQKDEFLKQKKKYTNTISKTLRKKRDTTGNYHGYEKHFHDEINENYNNVTDFFKLLNNETECTKLKDDEENKVDFTNIDDDKGNNKKGTFYHSKYCEPCPLCGVDCKGGECTPRGSEAPECSEKKKEYIVPKGTNDTEINVLYSGKKGHDIIKKLGEFCNPNGKRNSQDEQWQCYYKNSVENMCKMTNTGKNEEEHDKIMTFVDFFNYWVVHLLGDIIDWRETIKTCMNKGNGKRCIKRCKGKCDCFQKWVEKKKAEWQKVLELYDKQDQNDFPYMTLEMNLENDYLPIIKDAYKGQDSVKQYIQEMENIIKGNSMNQHVSKENNSINTFIQQEDEEAKECLKTHTSDECPPQESPARSLPGEEEGTPRAASEDEDEEDGYSSDEEEETKEDQATEEVVEEVVEKEDIPPLDVCQIVANIFSSTDNLKPACEQKYGKPNRYWGWRCVPSGNGSSNTGSQSSTTGSEGGKAKNRHRRSVEKSVTTTENGAICIPPRRRRLYIGKIKEWAETQGKGEDGKVVSGTESSVSGSHVTVNGQEEGTSGGKDVASSESTSSTISSTQAKTPSRPTNVDPLLAAFVESAAVETFFLWYQYKQLNTKTTQGGEALGGYSAGYDGYHAGGGLFSTFKNNNNNMRATNVVHGAAMPGGMTPGMPNEPSWTSTGVTLSEQSVLNGRAEQLRSQLLTQPGSQLQPPPGPSVGLNGRSTSPLQLLDGTSSLSDSDPSDPNNSPEQQLASGVIPPDFLRQMFYTLGDYRDILVGNTPEGIDEVIVSGNKDKEGEEKNKMTMQQLSEIIKKTLEKQNSDTNPGSHSRTPGSPGVKSPSTSDKTPSSWWEENGPHIWKSMVCALTYTESGQMSTEGGTTLQRNEAEYTELMNKLEKNGKENGEYHYENVKLEQNSDTKAISNDNPTLEQFTSRPTYFRYLHEWGTEFCVKRAQMLKDVKDNCTKDGKKCSCYGELCEDNLLQPYTTFPDFNCPSCSKPCGLYKRWIGRKRTEYDKQKKIYKEQKENCQTESKGAEGNNGFCGKLGEDAEAFLQKLGACKKDSESGNNKTIFEDTEKTFGHENYCDPCSEFKINCKKNNCDTTKGGDCNGKNSITASDIKGSTEEIVMRVSYDSKSGSGFDDDLKEACQNAHIFNGIRKDVWTCGNVCGYVVCKPKNGNGAINGKNQIIIIRALFKIWLEYFLQDYNRIKHKISHCKENGKGDKCICGCNDKYKCVNEWITKKRTEWDKIKKHYEEHKPKDGDNDIKTLVTNFLEDLQSQIPVTIKKAIKPCGSLTDFKKSCGLDGTEGSIQKQGAKKKDINDLVECLLHKLQQKAEKCQSKHSGSEQSCGDNPSPSDENPTHVGDVDDDPLEEEDPENTVEAPKICPTPTKEEVKGEEEKCEKAPRTPKEPSSSEDSKPKEDQTNTDQAQLPKEEKVPAPAPAVVDKKKAKPQPQPIPPKVDNPSFQTALMSPTLMWSIGISFAALTYWFLKKKTKSSVDMLRVLQIPQNDYGIPTFKSKNRYVPYRSAQYRGKRYIYLEGDSGTDSGYTDYYSDITSSSESEYEEFDINDIYVPHAPKYKTLIEVVLEPSGKNTSTSDNTISNSDNTIPTSDKPNTPTSDIPTKTSDTPNTLSDTPNTPSDTPSPITDEEWNELKQNFISNMLQSEQKDMPNILDDNSDNNTHPTPSRHNVDNNTHLTPSRHNVDNNTHLTPSRHTLDQKPFIMSIHDRNLLSGEEYNYDMENSGETNIYSSISPTSGENNLYNGVDSTSGNRGSYSDNRGPYSDNRGSYSGTKGPISDNRDPYSDNRGSYSDNRGSYSDKNGPYSGIDLINDLLNSGNHDIYDEILKRKENELFGTNHVKHTSNNSVAKLTNSDPIMNQLELFHKWLDRHRDMCEKWDKNNKKEELLDKLKEEWNKDYNSDIPSSNKMLNADVSIEIDMDKPNQVDDTYVDSNPNRVDDNIYLDTYPDKYTVGNINPNLVENQNPNLVENQNPNLVGNQNPNLVGNSTNPVDENPTNNPNHVQIQMSVKNGTMAKENFPIGDVWDI</sequence>
<feature type="compositionally biased region" description="Acidic residues" evidence="1">
    <location>
        <begin position="750"/>
        <end position="781"/>
    </location>
</feature>
<evidence type="ECO:0000259" key="6">
    <source>
        <dbReference type="Pfam" id="PF18562"/>
    </source>
</evidence>
<feature type="compositionally biased region" description="Polar residues" evidence="1">
    <location>
        <begin position="2112"/>
        <end position="2140"/>
    </location>
</feature>
<feature type="domain" description="Duffy-antigen binding" evidence="3">
    <location>
        <begin position="867"/>
        <end position="978"/>
    </location>
</feature>
<dbReference type="FunFam" id="1.10.1900.40:FF:000001">
    <property type="entry name" value="Erythrocyte membrane protein 1"/>
    <property type="match status" value="1"/>
</dbReference>
<feature type="region of interest" description="Disordered" evidence="1">
    <location>
        <begin position="1062"/>
        <end position="1116"/>
    </location>
</feature>